<gene>
    <name evidence="6" type="primary">fau-1</name>
    <name evidence="8" type="ORF">PAP_06090</name>
</gene>
<evidence type="ECO:0000256" key="2">
    <source>
        <dbReference type="ARBA" id="ARBA00022722"/>
    </source>
</evidence>
<dbReference type="InterPro" id="IPR007295">
    <property type="entry name" value="DUF402"/>
</dbReference>
<dbReference type="SUPFAM" id="SSF159234">
    <property type="entry name" value="FomD-like"/>
    <property type="match status" value="1"/>
</dbReference>
<dbReference type="Gene3D" id="2.40.380.10">
    <property type="entry name" value="FomD-like"/>
    <property type="match status" value="1"/>
</dbReference>
<evidence type="ECO:0000313" key="8">
    <source>
        <dbReference type="EMBL" id="AIF69618.1"/>
    </source>
</evidence>
<accession>A0A075LYG6</accession>
<comment type="function">
    <text evidence="6">Probable RNase involved in rRNA stability through maturation and/or degradation of precursor rRNAs. Binds to RNA in loop regions with AU-rich sequences.</text>
</comment>
<dbReference type="InterPro" id="IPR035930">
    <property type="entry name" value="FomD-like_sf"/>
</dbReference>
<dbReference type="STRING" id="1343739.PAP_06090"/>
<dbReference type="OrthoDB" id="84798at2157"/>
<dbReference type="PANTHER" id="PTHR39159:SF1">
    <property type="entry name" value="UPF0374 PROTEIN YGAC"/>
    <property type="match status" value="1"/>
</dbReference>
<keyword evidence="9" id="KW-1185">Reference proteome</keyword>
<dbReference type="GeneID" id="24842339"/>
<dbReference type="PIRSF" id="PIRSF018644">
    <property type="entry name" value="RNA-binding_FAU-1"/>
    <property type="match status" value="1"/>
</dbReference>
<name>A0A075LYG6_9EURY</name>
<dbReference type="Pfam" id="PF10150">
    <property type="entry name" value="RNase_E_G"/>
    <property type="match status" value="1"/>
</dbReference>
<dbReference type="GO" id="GO:0035925">
    <property type="term" value="F:mRNA 3'-UTR AU-rich region binding"/>
    <property type="evidence" value="ECO:0007669"/>
    <property type="project" value="UniProtKB-UniRule"/>
</dbReference>
<dbReference type="HOGENOM" id="CLU_044303_0_0_2"/>
<evidence type="ECO:0000256" key="1">
    <source>
        <dbReference type="ARBA" id="ARBA00022552"/>
    </source>
</evidence>
<keyword evidence="5 6" id="KW-0694">RNA-binding</keyword>
<protein>
    <recommendedName>
        <fullName evidence="6">Probable ribonuclease FAU-1</fullName>
        <ecNumber evidence="6">3.1.26.-</ecNumber>
    </recommendedName>
    <alternativeName>
        <fullName evidence="6">RNA-binding protein FAU-1</fullName>
    </alternativeName>
</protein>
<keyword evidence="1 6" id="KW-0698">rRNA processing</keyword>
<dbReference type="EC" id="3.1.26.-" evidence="6"/>
<dbReference type="InterPro" id="IPR016730">
    <property type="entry name" value="RNA-bd_FAU-1"/>
</dbReference>
<reference evidence="8 9" key="2">
    <citation type="journal article" date="2015" name="Genome Announc.">
        <title>Complete Genome Sequence of Hyperthermophilic Piezophilic Archaeon Palaeococcus pacificus DY20341T, Isolated from Deep-Sea Hydrothermal Sediments.</title>
        <authorList>
            <person name="Zeng X."/>
            <person name="Jebbar M."/>
            <person name="Shao Z."/>
        </authorList>
    </citation>
    <scope>NUCLEOTIDE SEQUENCE [LARGE SCALE GENOMIC DNA]</scope>
    <source>
        <strain evidence="8 9">DY20341</strain>
    </source>
</reference>
<dbReference type="PANTHER" id="PTHR39159">
    <property type="match status" value="1"/>
</dbReference>
<evidence type="ECO:0000313" key="9">
    <source>
        <dbReference type="Proteomes" id="UP000027981"/>
    </source>
</evidence>
<dbReference type="InterPro" id="IPR019307">
    <property type="entry name" value="RNA-bd_AU-1/RNase_E/G"/>
</dbReference>
<evidence type="ECO:0000256" key="5">
    <source>
        <dbReference type="ARBA" id="ARBA00022884"/>
    </source>
</evidence>
<dbReference type="InterPro" id="IPR050212">
    <property type="entry name" value="Ntdp-like"/>
</dbReference>
<dbReference type="AlphaFoldDB" id="A0A075LYG6"/>
<dbReference type="KEGG" id="ppac:PAP_06090"/>
<evidence type="ECO:0000259" key="7">
    <source>
        <dbReference type="SMART" id="SM00316"/>
    </source>
</evidence>
<dbReference type="RefSeq" id="WP_048165156.1">
    <property type="nucleotide sequence ID" value="NZ_CP006019.1"/>
</dbReference>
<dbReference type="SMART" id="SM00316">
    <property type="entry name" value="S1"/>
    <property type="match status" value="1"/>
</dbReference>
<reference evidence="9" key="1">
    <citation type="submission" date="2013-06" db="EMBL/GenBank/DDBJ databases">
        <title>Complete Genome Sequence of Hyperthermophilic Palaeococcus pacificus DY20341T, Isolated from a Deep-Sea Hydrothermal Sediments.</title>
        <authorList>
            <person name="Zeng X."/>
            <person name="Shao Z."/>
        </authorList>
    </citation>
    <scope>NUCLEOTIDE SEQUENCE [LARGE SCALE GENOMIC DNA]</scope>
    <source>
        <strain evidence="9">DY20341</strain>
    </source>
</reference>
<sequence>MSTNSEVSVRIRGIYSTALTKLLLDKGFKISQPSKKTAERLNLEKTYEEFDVDIYNKKDEQGVVLVGTKVEAVKEALEEELIDVFFRKMPYQLYGIYKGIVVNRDEQYIYVDIGDAIGTVLIEELPDAVEGDEVLVQVKKYNVLPHLSILLTIPGDYAVLIPKPIGAQKHVKISRKIRDREERDRLKILGLSIDLGEWGVLWRTAAAYKDWNLLKEELVKLSELADRLKDAENYSAPTKIIDGRNIYEVEFGGGAKKKLDAIRNEVIPTIEGHHQFKAYDPEFRFAVEVAEAILGKVGQRAKVKEGFLEAVVKNKGPKVGWLFSLEHVKPDGQKVKIGPGEVVDISFDPFKVVVKRRLKPGKFYDGLEMPIEYGDYAITELGEGKWWFVHRYYNKDGELKGEYYNINTPIEIYPDKARYIDLEVDIVRWPDGKKEIIDKDELTRHYEDGIISEKLYKAVLKITQEVFERIDAEEVKEVEEVNEE</sequence>
<keyword evidence="3 6" id="KW-0255">Endonuclease</keyword>
<evidence type="ECO:0000256" key="3">
    <source>
        <dbReference type="ARBA" id="ARBA00022759"/>
    </source>
</evidence>
<dbReference type="GO" id="GO:0016891">
    <property type="term" value="F:RNA endonuclease activity producing 5'-phosphomonoesters, hydrolytic mechanism"/>
    <property type="evidence" value="ECO:0007669"/>
    <property type="project" value="UniProtKB-UniRule"/>
</dbReference>
<dbReference type="Proteomes" id="UP000027981">
    <property type="component" value="Chromosome"/>
</dbReference>
<keyword evidence="4 6" id="KW-0378">Hydrolase</keyword>
<evidence type="ECO:0000256" key="6">
    <source>
        <dbReference type="HAMAP-Rule" id="MF_01910"/>
    </source>
</evidence>
<evidence type="ECO:0000256" key="4">
    <source>
        <dbReference type="ARBA" id="ARBA00022801"/>
    </source>
</evidence>
<dbReference type="HAMAP" id="MF_01910">
    <property type="entry name" value="RNA_binding_AU_1"/>
    <property type="match status" value="1"/>
</dbReference>
<dbReference type="Pfam" id="PF04167">
    <property type="entry name" value="DUF402"/>
    <property type="match status" value="1"/>
</dbReference>
<keyword evidence="2 6" id="KW-0540">Nuclease</keyword>
<proteinExistence type="inferred from homology"/>
<feature type="domain" description="S1 motif" evidence="7">
    <location>
        <begin position="92"/>
        <end position="152"/>
    </location>
</feature>
<dbReference type="GO" id="GO:0006364">
    <property type="term" value="P:rRNA processing"/>
    <property type="evidence" value="ECO:0007669"/>
    <property type="project" value="UniProtKB-UniRule"/>
</dbReference>
<dbReference type="InterPro" id="IPR003029">
    <property type="entry name" value="S1_domain"/>
</dbReference>
<dbReference type="EMBL" id="CP006019">
    <property type="protein sequence ID" value="AIF69618.1"/>
    <property type="molecule type" value="Genomic_DNA"/>
</dbReference>
<comment type="similarity">
    <text evidence="6">Belongs to the FAU-1 family.</text>
</comment>
<organism evidence="8 9">
    <name type="scientific">Palaeococcus pacificus DY20341</name>
    <dbReference type="NCBI Taxonomy" id="1343739"/>
    <lineage>
        <taxon>Archaea</taxon>
        <taxon>Methanobacteriati</taxon>
        <taxon>Methanobacteriota</taxon>
        <taxon>Thermococci</taxon>
        <taxon>Thermococcales</taxon>
        <taxon>Thermococcaceae</taxon>
        <taxon>Palaeococcus</taxon>
    </lineage>
</organism>
<dbReference type="eggNOG" id="arCOG04307">
    <property type="taxonomic scope" value="Archaea"/>
</dbReference>